<dbReference type="EMBL" id="SAXZ01000014">
    <property type="protein sequence ID" value="TXJ31172.1"/>
    <property type="molecule type" value="Genomic_DNA"/>
</dbReference>
<reference evidence="1 2" key="1">
    <citation type="journal article" date="1992" name="Lakartidningen">
        <title>[Penicillin V and not amoxicillin is the first choice preparation in acute otitis].</title>
        <authorList>
            <person name="Kamme C."/>
            <person name="Lundgren K."/>
            <person name="Prellner K."/>
        </authorList>
    </citation>
    <scope>NUCLEOTIDE SEQUENCE [LARGE SCALE GENOMIC DNA]</scope>
    <source>
        <strain evidence="1 2">PC5099IV</strain>
    </source>
</reference>
<name>A0ABY3K6M1_9SPIR</name>
<evidence type="ECO:0000313" key="2">
    <source>
        <dbReference type="Proteomes" id="UP000322659"/>
    </source>
</evidence>
<gene>
    <name evidence="1" type="ORF">EPJ71_10585</name>
</gene>
<sequence>MEKLNMNRFQNAYSNMLYKKHVKFFNELEKSKQVISNTKIYNYDLIIKELENIEKLINKNKDKYDIVRTEKFKSFINTLEKKIFFRFYEEYDNEYIYCFKIYKI</sequence>
<comment type="caution">
    <text evidence="1">The sequence shown here is derived from an EMBL/GenBank/DDBJ whole genome shotgun (WGS) entry which is preliminary data.</text>
</comment>
<dbReference type="Proteomes" id="UP000322659">
    <property type="component" value="Unassembled WGS sequence"/>
</dbReference>
<organism evidence="1 2">
    <name type="scientific">Brachyspira aalborgi</name>
    <dbReference type="NCBI Taxonomy" id="29522"/>
    <lineage>
        <taxon>Bacteria</taxon>
        <taxon>Pseudomonadati</taxon>
        <taxon>Spirochaetota</taxon>
        <taxon>Spirochaetia</taxon>
        <taxon>Brachyspirales</taxon>
        <taxon>Brachyspiraceae</taxon>
        <taxon>Brachyspira</taxon>
    </lineage>
</organism>
<keyword evidence="2" id="KW-1185">Reference proteome</keyword>
<accession>A0ABY3K6M1</accession>
<dbReference type="RefSeq" id="WP_147748687.1">
    <property type="nucleotide sequence ID" value="NZ_SAXZ01000014.1"/>
</dbReference>
<evidence type="ECO:0000313" key="1">
    <source>
        <dbReference type="EMBL" id="TXJ31172.1"/>
    </source>
</evidence>
<protein>
    <submittedName>
        <fullName evidence="1">Uncharacterized protein</fullName>
    </submittedName>
</protein>
<proteinExistence type="predicted"/>